<reference evidence="2 3" key="1">
    <citation type="submission" date="2016-01" db="EMBL/GenBank/DDBJ databases">
        <title>Highly variable Streptococcus oralis are common among viridans streptococci isolated from primates.</title>
        <authorList>
            <person name="Denapaite D."/>
            <person name="Rieger M."/>
            <person name="Koendgen S."/>
            <person name="Brueckner R."/>
            <person name="Ochigava I."/>
            <person name="Kappeler P."/>
            <person name="Maetz-Rensing K."/>
            <person name="Leendertz F."/>
            <person name="Hakenbeck R."/>
        </authorList>
    </citation>
    <scope>NUCLEOTIDE SEQUENCE [LARGE SCALE GENOMIC DNA]</scope>
    <source>
        <strain evidence="2 3">DD07</strain>
    </source>
</reference>
<name>A0A139N5H8_STRGN</name>
<organism evidence="2 3">
    <name type="scientific">Streptococcus gordonii</name>
    <dbReference type="NCBI Taxonomy" id="1302"/>
    <lineage>
        <taxon>Bacteria</taxon>
        <taxon>Bacillati</taxon>
        <taxon>Bacillota</taxon>
        <taxon>Bacilli</taxon>
        <taxon>Lactobacillales</taxon>
        <taxon>Streptococcaceae</taxon>
        <taxon>Streptococcus</taxon>
    </lineage>
</organism>
<evidence type="ECO:0000313" key="3">
    <source>
        <dbReference type="Proteomes" id="UP000070096"/>
    </source>
</evidence>
<gene>
    <name evidence="2" type="ORF">SGODD07_01296</name>
</gene>
<dbReference type="Gene3D" id="1.10.260.40">
    <property type="entry name" value="lambda repressor-like DNA-binding domains"/>
    <property type="match status" value="1"/>
</dbReference>
<dbReference type="PROSITE" id="PS50943">
    <property type="entry name" value="HTH_CROC1"/>
    <property type="match status" value="1"/>
</dbReference>
<dbReference type="SUPFAM" id="SSF47413">
    <property type="entry name" value="lambda repressor-like DNA-binding domains"/>
    <property type="match status" value="1"/>
</dbReference>
<dbReference type="PATRIC" id="fig|1302.21.peg.1451"/>
<dbReference type="InterPro" id="IPR010982">
    <property type="entry name" value="Lambda_DNA-bd_dom_sf"/>
</dbReference>
<evidence type="ECO:0000313" key="2">
    <source>
        <dbReference type="EMBL" id="KXT71296.1"/>
    </source>
</evidence>
<dbReference type="GO" id="GO:0003677">
    <property type="term" value="F:DNA binding"/>
    <property type="evidence" value="ECO:0007669"/>
    <property type="project" value="InterPro"/>
</dbReference>
<feature type="domain" description="HTH cro/C1-type" evidence="1">
    <location>
        <begin position="5"/>
        <end position="59"/>
    </location>
</feature>
<evidence type="ECO:0000259" key="1">
    <source>
        <dbReference type="PROSITE" id="PS50943"/>
    </source>
</evidence>
<dbReference type="CDD" id="cd00093">
    <property type="entry name" value="HTH_XRE"/>
    <property type="match status" value="1"/>
</dbReference>
<dbReference type="AlphaFoldDB" id="A0A139N5H8"/>
<protein>
    <recommendedName>
        <fullName evidence="1">HTH cro/C1-type domain-containing protein</fullName>
    </recommendedName>
</protein>
<dbReference type="Pfam" id="PF01381">
    <property type="entry name" value="HTH_3"/>
    <property type="match status" value="1"/>
</dbReference>
<comment type="caution">
    <text evidence="2">The sequence shown here is derived from an EMBL/GenBank/DDBJ whole genome shotgun (WGS) entry which is preliminary data.</text>
</comment>
<dbReference type="SMART" id="SM00530">
    <property type="entry name" value="HTH_XRE"/>
    <property type="match status" value="1"/>
</dbReference>
<accession>A0A139N5H8</accession>
<dbReference type="InterPro" id="IPR001387">
    <property type="entry name" value="Cro/C1-type_HTH"/>
</dbReference>
<dbReference type="Proteomes" id="UP000070096">
    <property type="component" value="Unassembled WGS sequence"/>
</dbReference>
<sequence length="185" mass="21441">MSSNIQKLIKSSGKKLTEISKETGILYPTLSGYNQGIRTPKKDNAEKLARYFNVSVPYLLGIDDNPQLRNPSEASFMQDLYRRLKKGTLIDDKINEWTPFKGDLAYFLSDFVNSDVLTNYIDFITKDKGYNPLFIEAFKTYIQDNQRFIFLINASGDESSPYYDVWQAWINSDEYKNKMAAKHKK</sequence>
<proteinExistence type="predicted"/>
<dbReference type="EMBL" id="LQRC01000191">
    <property type="protein sequence ID" value="KXT71296.1"/>
    <property type="molecule type" value="Genomic_DNA"/>
</dbReference>